<feature type="compositionally biased region" description="Polar residues" evidence="2">
    <location>
        <begin position="212"/>
        <end position="224"/>
    </location>
</feature>
<dbReference type="PROSITE" id="PS51029">
    <property type="entry name" value="MADF"/>
    <property type="match status" value="1"/>
</dbReference>
<evidence type="ECO:0000256" key="2">
    <source>
        <dbReference type="SAM" id="MobiDB-lite"/>
    </source>
</evidence>
<dbReference type="AlphaFoldDB" id="A0A1I8PUH5"/>
<evidence type="ECO:0000313" key="6">
    <source>
        <dbReference type="Proteomes" id="UP000095300"/>
    </source>
</evidence>
<dbReference type="PROSITE" id="PS51031">
    <property type="entry name" value="BESS"/>
    <property type="match status" value="1"/>
</dbReference>
<dbReference type="EnsemblMetazoa" id="SCAU011244-RA">
    <property type="protein sequence ID" value="SCAU011244-PA"/>
    <property type="gene ID" value="SCAU011244"/>
</dbReference>
<feature type="domain" description="MADF" evidence="3">
    <location>
        <begin position="22"/>
        <end position="122"/>
    </location>
</feature>
<dbReference type="GO" id="GO:0003677">
    <property type="term" value="F:DNA binding"/>
    <property type="evidence" value="ECO:0007669"/>
    <property type="project" value="InterPro"/>
</dbReference>
<protein>
    <recommendedName>
        <fullName evidence="7">MADF domain-containing protein</fullName>
    </recommendedName>
</protein>
<dbReference type="VEuPathDB" id="VectorBase:SCAU011244"/>
<name>A0A1I8PUH5_STOCA</name>
<evidence type="ECO:0000259" key="4">
    <source>
        <dbReference type="PROSITE" id="PS51031"/>
    </source>
</evidence>
<organism evidence="5 6">
    <name type="scientific">Stomoxys calcitrans</name>
    <name type="common">Stable fly</name>
    <name type="synonym">Conops calcitrans</name>
    <dbReference type="NCBI Taxonomy" id="35570"/>
    <lineage>
        <taxon>Eukaryota</taxon>
        <taxon>Metazoa</taxon>
        <taxon>Ecdysozoa</taxon>
        <taxon>Arthropoda</taxon>
        <taxon>Hexapoda</taxon>
        <taxon>Insecta</taxon>
        <taxon>Pterygota</taxon>
        <taxon>Neoptera</taxon>
        <taxon>Endopterygota</taxon>
        <taxon>Diptera</taxon>
        <taxon>Brachycera</taxon>
        <taxon>Muscomorpha</taxon>
        <taxon>Muscoidea</taxon>
        <taxon>Muscidae</taxon>
        <taxon>Stomoxys</taxon>
    </lineage>
</organism>
<evidence type="ECO:0000313" key="5">
    <source>
        <dbReference type="EnsemblMetazoa" id="SCAU011244-PA"/>
    </source>
</evidence>
<proteinExistence type="predicted"/>
<feature type="compositionally biased region" description="Polar residues" evidence="2">
    <location>
        <begin position="375"/>
        <end position="394"/>
    </location>
</feature>
<keyword evidence="6" id="KW-1185">Reference proteome</keyword>
<comment type="subcellular location">
    <subcellularLocation>
        <location evidence="1">Nucleus</location>
    </subcellularLocation>
</comment>
<feature type="compositionally biased region" description="Polar residues" evidence="2">
    <location>
        <begin position="276"/>
        <end position="296"/>
    </location>
</feature>
<dbReference type="OrthoDB" id="8038273at2759"/>
<feature type="compositionally biased region" description="Polar residues" evidence="2">
    <location>
        <begin position="234"/>
        <end position="249"/>
    </location>
</feature>
<dbReference type="Pfam" id="PF10545">
    <property type="entry name" value="MADF_DNA_bdg"/>
    <property type="match status" value="1"/>
</dbReference>
<keyword evidence="1" id="KW-0539">Nucleus</keyword>
<evidence type="ECO:0000256" key="1">
    <source>
        <dbReference type="PROSITE-ProRule" id="PRU00371"/>
    </source>
</evidence>
<sequence length="488" mass="55202">MVKERKITFKTTLGRMEFELVDFLKAVAERPLLYDPQMFGNLPNINRKKDAAWTEIAFQLVPKLEKLDAKELSAVVDNMFRYNWSKMKTALRGRLRLVKEGKTKSKPYMFEKEMEFYIKSDPQLAEMYYNCKTDKSVSSPEEDDEETPRKRKQPEITIKEEILNESFSAEATKRSRISKEISASNAPPRSDRLKQTNLLATSSPKEGRKISKISTEIQNSNTPPRSDRLKQRSLLVSSSPKEGTKLSTKISKEISKNHTSPPTDRSRLRSLFPGTSPASNLKKTPKNTNSPPSNGQEAEEVIKEITSADTEKGQKLNTLNSSLHQRKSTRTSTCTKYQEKEGRTSVGHVSETFSKSSTPSSSEDDSEGSIRRSSTATNSKQILEQNTSNVNNPKGRQLDISAINPMDYCESIENVSAIQECVDNSAEQSTIHKATTNNRIPQQVVYGIHDAAERAFFESLLPIVYKIGKARKLDFKIEVLQLLKKYQK</sequence>
<feature type="compositionally biased region" description="Basic and acidic residues" evidence="2">
    <location>
        <begin position="153"/>
        <end position="162"/>
    </location>
</feature>
<evidence type="ECO:0008006" key="7">
    <source>
        <dbReference type="Google" id="ProtNLM"/>
    </source>
</evidence>
<feature type="compositionally biased region" description="Low complexity" evidence="2">
    <location>
        <begin position="350"/>
        <end position="361"/>
    </location>
</feature>
<feature type="region of interest" description="Disordered" evidence="2">
    <location>
        <begin position="133"/>
        <end position="397"/>
    </location>
</feature>
<evidence type="ECO:0000259" key="3">
    <source>
        <dbReference type="PROSITE" id="PS51029"/>
    </source>
</evidence>
<dbReference type="KEGG" id="scac:106085935"/>
<feature type="compositionally biased region" description="Polar residues" evidence="2">
    <location>
        <begin position="195"/>
        <end position="204"/>
    </location>
</feature>
<reference evidence="5" key="1">
    <citation type="submission" date="2020-05" db="UniProtKB">
        <authorList>
            <consortium name="EnsemblMetazoa"/>
        </authorList>
    </citation>
    <scope>IDENTIFICATION</scope>
    <source>
        <strain evidence="5">USDA</strain>
    </source>
</reference>
<dbReference type="Proteomes" id="UP000095300">
    <property type="component" value="Unassembled WGS sequence"/>
</dbReference>
<dbReference type="InterPro" id="IPR004210">
    <property type="entry name" value="BESS_motif"/>
</dbReference>
<gene>
    <name evidence="5" type="primary">106085935</name>
</gene>
<dbReference type="GO" id="GO:0005634">
    <property type="term" value="C:nucleus"/>
    <property type="evidence" value="ECO:0007669"/>
    <property type="project" value="UniProtKB-SubCell"/>
</dbReference>
<accession>A0A1I8PUH5</accession>
<dbReference type="InterPro" id="IPR006578">
    <property type="entry name" value="MADF-dom"/>
</dbReference>
<feature type="domain" description="BESS" evidence="4">
    <location>
        <begin position="450"/>
        <end position="488"/>
    </location>
</feature>